<dbReference type="SUPFAM" id="SSF48264">
    <property type="entry name" value="Cytochrome P450"/>
    <property type="match status" value="1"/>
</dbReference>
<accession>A0ABN2MGA6</accession>
<dbReference type="Proteomes" id="UP001500218">
    <property type="component" value="Unassembled WGS sequence"/>
</dbReference>
<dbReference type="EMBL" id="BAAALT010000210">
    <property type="protein sequence ID" value="GAA1824446.1"/>
    <property type="molecule type" value="Genomic_DNA"/>
</dbReference>
<dbReference type="InterPro" id="IPR001128">
    <property type="entry name" value="Cyt_P450"/>
</dbReference>
<name>A0ABN2MGA6_9ACTN</name>
<evidence type="ECO:0000256" key="1">
    <source>
        <dbReference type="ARBA" id="ARBA00010617"/>
    </source>
</evidence>
<keyword evidence="2" id="KW-0408">Iron</keyword>
<keyword evidence="2" id="KW-0560">Oxidoreductase</keyword>
<organism evidence="3 4">
    <name type="scientific">Luedemannella flava</name>
    <dbReference type="NCBI Taxonomy" id="349316"/>
    <lineage>
        <taxon>Bacteria</taxon>
        <taxon>Bacillati</taxon>
        <taxon>Actinomycetota</taxon>
        <taxon>Actinomycetes</taxon>
        <taxon>Micromonosporales</taxon>
        <taxon>Micromonosporaceae</taxon>
        <taxon>Luedemannella</taxon>
    </lineage>
</organism>
<dbReference type="RefSeq" id="WP_344137496.1">
    <property type="nucleotide sequence ID" value="NZ_BAAALT010000210.1"/>
</dbReference>
<comment type="similarity">
    <text evidence="1 2">Belongs to the cytochrome P450 family.</text>
</comment>
<sequence>MKPFALTGPDELADPYPVYARYRAVDPVHAANGGFYVFRYDDVHAVLMSADVGRSALVARAGAQPPPRPLIPADYPALRAVVDNWLVFLDPPRHTRLRALVTRHFTARRVADLRPRVAEIAAGLLADVRDAPVIDLVADFAAPLPILVIGELLGIPPEHRDWLRGCAVALQEANTSRKGDPAVRYGAADAAARALTDYFLAEIGRRRHGGPDDLTTALVRAEPALTDTELVSTCVHLLTAGHETTTNLLGKATLVLLRHPGVRSRLAADPGMMPAAVEEFIRYDPPVQMITRWTYGPVVVGDTGIPAGTRLVLVLGSANRDPRRFPDPDTVDIDRDASRHAAFGMGIHYCLGARLAQVEAEIGLGALLRGLPGFAAADEPVEYADDLVFHGPAKLPLLTGRHPATPSRS</sequence>
<evidence type="ECO:0000256" key="2">
    <source>
        <dbReference type="RuleBase" id="RU000461"/>
    </source>
</evidence>
<dbReference type="PRINTS" id="PR00359">
    <property type="entry name" value="BP450"/>
</dbReference>
<keyword evidence="2" id="KW-0479">Metal-binding</keyword>
<keyword evidence="2" id="KW-0503">Monooxygenase</keyword>
<keyword evidence="4" id="KW-1185">Reference proteome</keyword>
<dbReference type="PROSITE" id="PS00086">
    <property type="entry name" value="CYTOCHROME_P450"/>
    <property type="match status" value="1"/>
</dbReference>
<dbReference type="InterPro" id="IPR017972">
    <property type="entry name" value="Cyt_P450_CS"/>
</dbReference>
<dbReference type="PANTHER" id="PTHR46696">
    <property type="entry name" value="P450, PUTATIVE (EUROFUNG)-RELATED"/>
    <property type="match status" value="1"/>
</dbReference>
<dbReference type="PRINTS" id="PR00385">
    <property type="entry name" value="P450"/>
</dbReference>
<dbReference type="InterPro" id="IPR002397">
    <property type="entry name" value="Cyt_P450_B"/>
</dbReference>
<gene>
    <name evidence="3" type="ORF">GCM10009682_50830</name>
</gene>
<evidence type="ECO:0000313" key="4">
    <source>
        <dbReference type="Proteomes" id="UP001500218"/>
    </source>
</evidence>
<dbReference type="Gene3D" id="1.10.630.10">
    <property type="entry name" value="Cytochrome P450"/>
    <property type="match status" value="1"/>
</dbReference>
<proteinExistence type="inferred from homology"/>
<keyword evidence="2" id="KW-0349">Heme</keyword>
<dbReference type="InterPro" id="IPR036396">
    <property type="entry name" value="Cyt_P450_sf"/>
</dbReference>
<dbReference type="PANTHER" id="PTHR46696:SF1">
    <property type="entry name" value="CYTOCHROME P450 YJIB-RELATED"/>
    <property type="match status" value="1"/>
</dbReference>
<comment type="caution">
    <text evidence="3">The sequence shown here is derived from an EMBL/GenBank/DDBJ whole genome shotgun (WGS) entry which is preliminary data.</text>
</comment>
<dbReference type="CDD" id="cd20625">
    <property type="entry name" value="CYP164-like"/>
    <property type="match status" value="1"/>
</dbReference>
<evidence type="ECO:0000313" key="3">
    <source>
        <dbReference type="EMBL" id="GAA1824446.1"/>
    </source>
</evidence>
<protein>
    <submittedName>
        <fullName evidence="3">Cytochrome P450</fullName>
    </submittedName>
</protein>
<reference evidence="3 4" key="1">
    <citation type="journal article" date="2019" name="Int. J. Syst. Evol. Microbiol.">
        <title>The Global Catalogue of Microorganisms (GCM) 10K type strain sequencing project: providing services to taxonomists for standard genome sequencing and annotation.</title>
        <authorList>
            <consortium name="The Broad Institute Genomics Platform"/>
            <consortium name="The Broad Institute Genome Sequencing Center for Infectious Disease"/>
            <person name="Wu L."/>
            <person name="Ma J."/>
        </authorList>
    </citation>
    <scope>NUCLEOTIDE SEQUENCE [LARGE SCALE GENOMIC DNA]</scope>
    <source>
        <strain evidence="3 4">JCM 13250</strain>
    </source>
</reference>
<dbReference type="Pfam" id="PF00067">
    <property type="entry name" value="p450"/>
    <property type="match status" value="1"/>
</dbReference>